<dbReference type="OrthoDB" id="7055795at2"/>
<dbReference type="PROSITE" id="PS50878">
    <property type="entry name" value="RT_POL"/>
    <property type="match status" value="1"/>
</dbReference>
<dbReference type="PANTHER" id="PTHR34047:SF7">
    <property type="entry name" value="RNA-DIRECTED DNA POLYMERASE"/>
    <property type="match status" value="1"/>
</dbReference>
<dbReference type="InterPro" id="IPR043502">
    <property type="entry name" value="DNA/RNA_pol_sf"/>
</dbReference>
<dbReference type="InterPro" id="IPR000123">
    <property type="entry name" value="Reverse_transcriptase_msDNA"/>
</dbReference>
<evidence type="ECO:0000256" key="5">
    <source>
        <dbReference type="ARBA" id="ARBA00022842"/>
    </source>
</evidence>
<accession>A0A1H1D1N0</accession>
<dbReference type="InterPro" id="IPR051083">
    <property type="entry name" value="GrpII_Intron_Splice-Mob/Def"/>
</dbReference>
<organism evidence="12 14">
    <name type="scientific">Pseudomonas grimontii</name>
    <dbReference type="NCBI Taxonomy" id="129847"/>
    <lineage>
        <taxon>Bacteria</taxon>
        <taxon>Pseudomonadati</taxon>
        <taxon>Pseudomonadota</taxon>
        <taxon>Gammaproteobacteria</taxon>
        <taxon>Pseudomonadales</taxon>
        <taxon>Pseudomonadaceae</taxon>
        <taxon>Pseudomonas</taxon>
    </lineage>
</organism>
<dbReference type="CDD" id="cd03487">
    <property type="entry name" value="RT_Bac_retron_II"/>
    <property type="match status" value="1"/>
</dbReference>
<evidence type="ECO:0000256" key="2">
    <source>
        <dbReference type="ARBA" id="ARBA00022679"/>
    </source>
</evidence>
<comment type="similarity">
    <text evidence="8">Belongs to the bacterial reverse transcriptase family.</text>
</comment>
<evidence type="ECO:0000256" key="3">
    <source>
        <dbReference type="ARBA" id="ARBA00022695"/>
    </source>
</evidence>
<dbReference type="Proteomes" id="UP000317267">
    <property type="component" value="Unassembled WGS sequence"/>
</dbReference>
<keyword evidence="6 12" id="KW-0695">RNA-directed DNA polymerase</keyword>
<dbReference type="Pfam" id="PF00078">
    <property type="entry name" value="RVT_1"/>
    <property type="match status" value="1"/>
</dbReference>
<keyword evidence="5" id="KW-0460">Magnesium</keyword>
<sequence>MILYDFRKHMSEILSLSEHDVARLIVRAPYAYKRYFIPKKSGGMRPIAQPAKETKVIQGILVENWFTHLPVHECAAAYQQGSSIKGNAERHKQNSYIAKFDFTNFFGSITELDLIKHLSYVLCGKLTAQSIKDIARVSCVRERSTSRLALSIGAPSSPILSNSIMYYFDLAVEAWCKDRNIVYSRYADDLTFSTNDKGAMFDIEAFILEVLDKIPYPRLQINPAKTVYASKKRQRRITGLIITNDNNVSLGRDKKRLISSMIHHYMLNKLDEESILHLQGLMGFAQDIEPLFVAKMRGKYTGEIISDLLRQRGKKIK</sequence>
<evidence type="ECO:0000313" key="12">
    <source>
        <dbReference type="EMBL" id="TWR53377.1"/>
    </source>
</evidence>
<keyword evidence="13" id="KW-1185">Reference proteome</keyword>
<reference evidence="12 14" key="2">
    <citation type="submission" date="2019-06" db="EMBL/GenBank/DDBJ databases">
        <title>Pseudomonas bimorpha sp. nov. isolated from bovine raw milk and skim milk concentrate.</title>
        <authorList>
            <person name="Hofmann K."/>
            <person name="Huptas C."/>
            <person name="Doll E."/>
            <person name="Scherer S."/>
            <person name="Wenning M."/>
        </authorList>
    </citation>
    <scope>NUCLEOTIDE SEQUENCE [LARGE SCALE GENOMIC DNA]</scope>
    <source>
        <strain evidence="12 14">DSM 17515</strain>
    </source>
</reference>
<dbReference type="RefSeq" id="WP_090401165.1">
    <property type="nucleotide sequence ID" value="NZ_FNKM01000002.1"/>
</dbReference>
<evidence type="ECO:0000256" key="1">
    <source>
        <dbReference type="ARBA" id="ARBA00012493"/>
    </source>
</evidence>
<dbReference type="Proteomes" id="UP000198740">
    <property type="component" value="Unassembled WGS sequence"/>
</dbReference>
<evidence type="ECO:0000256" key="6">
    <source>
        <dbReference type="ARBA" id="ARBA00022918"/>
    </source>
</evidence>
<keyword evidence="7" id="KW-0051">Antiviral defense</keyword>
<dbReference type="GO" id="GO:0051607">
    <property type="term" value="P:defense response to virus"/>
    <property type="evidence" value="ECO:0007669"/>
    <property type="project" value="UniProtKB-KW"/>
</dbReference>
<gene>
    <name evidence="12" type="ORF">FIV39_31505</name>
    <name evidence="11" type="ORF">SAMN04490186_1595</name>
</gene>
<name>A0A1H1D1N0_9PSED</name>
<dbReference type="GO" id="GO:0003723">
    <property type="term" value="F:RNA binding"/>
    <property type="evidence" value="ECO:0007669"/>
    <property type="project" value="InterPro"/>
</dbReference>
<protein>
    <recommendedName>
        <fullName evidence="1">RNA-directed DNA polymerase</fullName>
        <ecNumber evidence="1">2.7.7.49</ecNumber>
    </recommendedName>
</protein>
<dbReference type="PRINTS" id="PR00866">
    <property type="entry name" value="RNADNAPOLMS"/>
</dbReference>
<evidence type="ECO:0000313" key="14">
    <source>
        <dbReference type="Proteomes" id="UP000317267"/>
    </source>
</evidence>
<dbReference type="InterPro" id="IPR000477">
    <property type="entry name" value="RT_dom"/>
</dbReference>
<evidence type="ECO:0000259" key="10">
    <source>
        <dbReference type="PROSITE" id="PS50878"/>
    </source>
</evidence>
<dbReference type="GO" id="GO:0003964">
    <property type="term" value="F:RNA-directed DNA polymerase activity"/>
    <property type="evidence" value="ECO:0007669"/>
    <property type="project" value="UniProtKB-KW"/>
</dbReference>
<reference evidence="11 13" key="1">
    <citation type="submission" date="2016-10" db="EMBL/GenBank/DDBJ databases">
        <authorList>
            <person name="Varghese N."/>
            <person name="Submissions S."/>
        </authorList>
    </citation>
    <scope>NUCLEOTIDE SEQUENCE [LARGE SCALE GENOMIC DNA]</scope>
    <source>
        <strain evidence="11 13">BS2976</strain>
    </source>
</reference>
<comment type="caution">
    <text evidence="12">The sequence shown here is derived from an EMBL/GenBank/DDBJ whole genome shotgun (WGS) entry which is preliminary data.</text>
</comment>
<evidence type="ECO:0000313" key="11">
    <source>
        <dbReference type="EMBL" id="SDQ70342.1"/>
    </source>
</evidence>
<dbReference type="EC" id="2.7.7.49" evidence="1"/>
<proteinExistence type="inferred from homology"/>
<evidence type="ECO:0000313" key="13">
    <source>
        <dbReference type="Proteomes" id="UP000198740"/>
    </source>
</evidence>
<dbReference type="AlphaFoldDB" id="A0A1H1D1N0"/>
<evidence type="ECO:0000256" key="9">
    <source>
        <dbReference type="ARBA" id="ARBA00048173"/>
    </source>
</evidence>
<keyword evidence="2" id="KW-0808">Transferase</keyword>
<feature type="domain" description="Reverse transcriptase" evidence="10">
    <location>
        <begin position="18"/>
        <end position="242"/>
    </location>
</feature>
<dbReference type="SUPFAM" id="SSF56672">
    <property type="entry name" value="DNA/RNA polymerases"/>
    <property type="match status" value="1"/>
</dbReference>
<evidence type="ECO:0000256" key="7">
    <source>
        <dbReference type="ARBA" id="ARBA00023118"/>
    </source>
</evidence>
<evidence type="ECO:0000256" key="4">
    <source>
        <dbReference type="ARBA" id="ARBA00022723"/>
    </source>
</evidence>
<evidence type="ECO:0000256" key="8">
    <source>
        <dbReference type="ARBA" id="ARBA00034120"/>
    </source>
</evidence>
<dbReference type="GO" id="GO:0046872">
    <property type="term" value="F:metal ion binding"/>
    <property type="evidence" value="ECO:0007669"/>
    <property type="project" value="UniProtKB-KW"/>
</dbReference>
<dbReference type="PANTHER" id="PTHR34047">
    <property type="entry name" value="NUCLEAR INTRON MATURASE 1, MITOCHONDRIAL-RELATED"/>
    <property type="match status" value="1"/>
</dbReference>
<comment type="catalytic activity">
    <reaction evidence="9">
        <text>DNA(n) + a 2'-deoxyribonucleoside 5'-triphosphate = DNA(n+1) + diphosphate</text>
        <dbReference type="Rhea" id="RHEA:22508"/>
        <dbReference type="Rhea" id="RHEA-COMP:17339"/>
        <dbReference type="Rhea" id="RHEA-COMP:17340"/>
        <dbReference type="ChEBI" id="CHEBI:33019"/>
        <dbReference type="ChEBI" id="CHEBI:61560"/>
        <dbReference type="ChEBI" id="CHEBI:173112"/>
        <dbReference type="EC" id="2.7.7.49"/>
    </reaction>
</comment>
<dbReference type="NCBIfam" id="NF038233">
    <property type="entry name" value="retron_St85_RT"/>
    <property type="match status" value="1"/>
</dbReference>
<keyword evidence="4" id="KW-0479">Metal-binding</keyword>
<dbReference type="EMBL" id="VFES01000037">
    <property type="protein sequence ID" value="TWR53377.1"/>
    <property type="molecule type" value="Genomic_DNA"/>
</dbReference>
<dbReference type="EMBL" id="FNKM01000002">
    <property type="protein sequence ID" value="SDQ70342.1"/>
    <property type="molecule type" value="Genomic_DNA"/>
</dbReference>
<keyword evidence="3" id="KW-0548">Nucleotidyltransferase</keyword>